<dbReference type="Pfam" id="PF18962">
    <property type="entry name" value="Por_Secre_tail"/>
    <property type="match status" value="1"/>
</dbReference>
<gene>
    <name evidence="3" type="ORF">GCM10022409_08560</name>
</gene>
<protein>
    <recommendedName>
        <fullName evidence="2">Secretion system C-terminal sorting domain-containing protein</fullName>
    </recommendedName>
</protein>
<accession>A0ABP7TIP4</accession>
<name>A0ABP7TIP4_9BACT</name>
<evidence type="ECO:0000313" key="4">
    <source>
        <dbReference type="Proteomes" id="UP001501469"/>
    </source>
</evidence>
<feature type="signal peptide" evidence="1">
    <location>
        <begin position="1"/>
        <end position="20"/>
    </location>
</feature>
<proteinExistence type="predicted"/>
<sequence>MKPAFYSILALALSYTSASAQLLRQPATVQALRAASLPKHGMALAARAASTTVLRPGQITAYGYSPATKQWEDPISLGYTYNAQALVTQEVAADSASSTPYYRTFTAYNAAQNPLSVSTQYYDSGSWTDDSRDVSAYDAQQQITLQEHQEADQAGNWITAAGTRYLNTYDAANHLTAQTVQVYRPTTQAYADSVRYQYTVAATGEWTSRLTQVPDGQGKWQDDERWEKVVWYNFAEMLVASVDLQVPTATGQWETVARQQGTYTPTRWELLTQHQLSGSWENEQRQLATFDSAGNPTLAEFDSWNGSGWDVILALENQYTYNTDNSIRFKIVSFDFGGTGLQPVERQNFGNYQSIALATRANTRLAAPLLAYPNPSNDGRFTVELPTTLAAAHVSVIDGLGREVAHQAWQGSARSQLRLDLSSQQPGLYTVHVQTPAGRLVQKISIR</sequence>
<dbReference type="RefSeq" id="WP_345050717.1">
    <property type="nucleotide sequence ID" value="NZ_BAABDK010000008.1"/>
</dbReference>
<organism evidence="3 4">
    <name type="scientific">Hymenobacter glaciei</name>
    <dbReference type="NCBI Taxonomy" id="877209"/>
    <lineage>
        <taxon>Bacteria</taxon>
        <taxon>Pseudomonadati</taxon>
        <taxon>Bacteroidota</taxon>
        <taxon>Cytophagia</taxon>
        <taxon>Cytophagales</taxon>
        <taxon>Hymenobacteraceae</taxon>
        <taxon>Hymenobacter</taxon>
    </lineage>
</organism>
<feature type="domain" description="Secretion system C-terminal sorting" evidence="2">
    <location>
        <begin position="372"/>
        <end position="446"/>
    </location>
</feature>
<feature type="chain" id="PRO_5047321480" description="Secretion system C-terminal sorting domain-containing protein" evidence="1">
    <location>
        <begin position="21"/>
        <end position="447"/>
    </location>
</feature>
<dbReference type="InterPro" id="IPR026444">
    <property type="entry name" value="Secre_tail"/>
</dbReference>
<evidence type="ECO:0000256" key="1">
    <source>
        <dbReference type="SAM" id="SignalP"/>
    </source>
</evidence>
<keyword evidence="4" id="KW-1185">Reference proteome</keyword>
<reference evidence="4" key="1">
    <citation type="journal article" date="2019" name="Int. J. Syst. Evol. Microbiol.">
        <title>The Global Catalogue of Microorganisms (GCM) 10K type strain sequencing project: providing services to taxonomists for standard genome sequencing and annotation.</title>
        <authorList>
            <consortium name="The Broad Institute Genomics Platform"/>
            <consortium name="The Broad Institute Genome Sequencing Center for Infectious Disease"/>
            <person name="Wu L."/>
            <person name="Ma J."/>
        </authorList>
    </citation>
    <scope>NUCLEOTIDE SEQUENCE [LARGE SCALE GENOMIC DNA]</scope>
    <source>
        <strain evidence="4">JCM 17225</strain>
    </source>
</reference>
<evidence type="ECO:0000259" key="2">
    <source>
        <dbReference type="Pfam" id="PF18962"/>
    </source>
</evidence>
<dbReference type="EMBL" id="BAABDK010000008">
    <property type="protein sequence ID" value="GAA4026877.1"/>
    <property type="molecule type" value="Genomic_DNA"/>
</dbReference>
<dbReference type="NCBIfam" id="TIGR04183">
    <property type="entry name" value="Por_Secre_tail"/>
    <property type="match status" value="1"/>
</dbReference>
<comment type="caution">
    <text evidence="3">The sequence shown here is derived from an EMBL/GenBank/DDBJ whole genome shotgun (WGS) entry which is preliminary data.</text>
</comment>
<keyword evidence="1" id="KW-0732">Signal</keyword>
<evidence type="ECO:0000313" key="3">
    <source>
        <dbReference type="EMBL" id="GAA4026877.1"/>
    </source>
</evidence>
<dbReference type="Proteomes" id="UP001501469">
    <property type="component" value="Unassembled WGS sequence"/>
</dbReference>